<dbReference type="AlphaFoldDB" id="A0A1H7YT41"/>
<reference evidence="2 3" key="1">
    <citation type="submission" date="2016-10" db="EMBL/GenBank/DDBJ databases">
        <authorList>
            <person name="de Groot N.N."/>
        </authorList>
    </citation>
    <scope>NUCLEOTIDE SEQUENCE [LARGE SCALE GENOMIC DNA]</scope>
    <source>
        <strain evidence="2 3">CGMCC 1.5070</strain>
    </source>
</reference>
<accession>A0A1H7YT41</accession>
<keyword evidence="3" id="KW-1185">Reference proteome</keyword>
<gene>
    <name evidence="2" type="ORF">SAMN05216180_0223</name>
</gene>
<sequence>MMFRIKRRFLSWNIVDEGNRLVAKIKNKRCLGAGKNILDNNGNIVYTTDIINLPKPKELWNTPQARSYKILRGKDIIATASFYCKKEAKDNVHQQSLILAKLNDMHVQTPYGIWNIVRQKDNSIIIQNGNEIVGTITSFFALKAQKLNVLSKIDPVFIAGIYVLAVYMMHETDSIAV</sequence>
<protein>
    <recommendedName>
        <fullName evidence="4">Tubby C 2</fullName>
    </recommendedName>
</protein>
<evidence type="ECO:0008006" key="4">
    <source>
        <dbReference type="Google" id="ProtNLM"/>
    </source>
</evidence>
<dbReference type="EMBL" id="FOCG01000001">
    <property type="protein sequence ID" value="SEM49135.1"/>
    <property type="molecule type" value="Genomic_DNA"/>
</dbReference>
<keyword evidence="1" id="KW-1133">Transmembrane helix</keyword>
<proteinExistence type="predicted"/>
<dbReference type="OrthoDB" id="2086135at2"/>
<evidence type="ECO:0000313" key="2">
    <source>
        <dbReference type="EMBL" id="SEM49135.1"/>
    </source>
</evidence>
<keyword evidence="1" id="KW-0472">Membrane</keyword>
<dbReference type="Proteomes" id="UP000199158">
    <property type="component" value="Unassembled WGS sequence"/>
</dbReference>
<name>A0A1H7YT41_9FIRM</name>
<feature type="transmembrane region" description="Helical" evidence="1">
    <location>
        <begin position="153"/>
        <end position="170"/>
    </location>
</feature>
<evidence type="ECO:0000313" key="3">
    <source>
        <dbReference type="Proteomes" id="UP000199158"/>
    </source>
</evidence>
<organism evidence="2 3">
    <name type="scientific">Hydrogenoanaerobacterium saccharovorans</name>
    <dbReference type="NCBI Taxonomy" id="474960"/>
    <lineage>
        <taxon>Bacteria</taxon>
        <taxon>Bacillati</taxon>
        <taxon>Bacillota</taxon>
        <taxon>Clostridia</taxon>
        <taxon>Eubacteriales</taxon>
        <taxon>Oscillospiraceae</taxon>
        <taxon>Hydrogenoanaerobacterium</taxon>
    </lineage>
</organism>
<dbReference type="STRING" id="474960.SAMN05216180_0223"/>
<keyword evidence="1" id="KW-0812">Transmembrane</keyword>
<evidence type="ECO:0000256" key="1">
    <source>
        <dbReference type="SAM" id="Phobius"/>
    </source>
</evidence>
<dbReference type="RefSeq" id="WP_092750817.1">
    <property type="nucleotide sequence ID" value="NZ_FOCG01000001.1"/>
</dbReference>